<name>A0A939B6I2_9BACT</name>
<reference evidence="2" key="1">
    <citation type="submission" date="2020-08" db="EMBL/GenBank/DDBJ databases">
        <authorList>
            <person name="Cejkova D."/>
            <person name="Kubasova T."/>
            <person name="Jahodarova E."/>
            <person name="Rychlik I."/>
        </authorList>
    </citation>
    <scope>NUCLEOTIDE SEQUENCE</scope>
    <source>
        <strain evidence="2">An824</strain>
    </source>
</reference>
<protein>
    <submittedName>
        <fullName evidence="2">Clostripain family protein</fullName>
    </submittedName>
</protein>
<evidence type="ECO:0000256" key="1">
    <source>
        <dbReference type="SAM" id="SignalP"/>
    </source>
</evidence>
<dbReference type="Pfam" id="PF03415">
    <property type="entry name" value="Peptidase_C11"/>
    <property type="match status" value="1"/>
</dbReference>
<keyword evidence="1" id="KW-0732">Signal</keyword>
<dbReference type="PANTHER" id="PTHR37835:SF1">
    <property type="entry name" value="ALPHA-CLOSTRIPAIN"/>
    <property type="match status" value="1"/>
</dbReference>
<dbReference type="Gene3D" id="3.40.50.11970">
    <property type="match status" value="1"/>
</dbReference>
<dbReference type="PANTHER" id="PTHR37835">
    <property type="entry name" value="ALPHA-CLOSTRIPAIN"/>
    <property type="match status" value="1"/>
</dbReference>
<feature type="chain" id="PRO_5037290589" evidence="1">
    <location>
        <begin position="25"/>
        <end position="400"/>
    </location>
</feature>
<dbReference type="EMBL" id="JACJJG010000003">
    <property type="protein sequence ID" value="MBM6672580.1"/>
    <property type="molecule type" value="Genomic_DNA"/>
</dbReference>
<organism evidence="2 3">
    <name type="scientific">Marseilla massiliensis</name>
    <dbReference type="NCBI Taxonomy" id="1841864"/>
    <lineage>
        <taxon>Bacteria</taxon>
        <taxon>Pseudomonadati</taxon>
        <taxon>Bacteroidota</taxon>
        <taxon>Bacteroidia</taxon>
        <taxon>Bacteroidales</taxon>
        <taxon>Prevotellaceae</taxon>
        <taxon>Marseilla</taxon>
    </lineage>
</organism>
<gene>
    <name evidence="2" type="ORF">H6A34_01565</name>
</gene>
<dbReference type="AlphaFoldDB" id="A0A939B6I2"/>
<evidence type="ECO:0000313" key="3">
    <source>
        <dbReference type="Proteomes" id="UP000706891"/>
    </source>
</evidence>
<evidence type="ECO:0000313" key="2">
    <source>
        <dbReference type="EMBL" id="MBM6672580.1"/>
    </source>
</evidence>
<keyword evidence="3" id="KW-1185">Reference proteome</keyword>
<dbReference type="RefSeq" id="WP_205103056.1">
    <property type="nucleotide sequence ID" value="NZ_JACJJG010000003.1"/>
</dbReference>
<comment type="caution">
    <text evidence="2">The sequence shown here is derived from an EMBL/GenBank/DDBJ whole genome shotgun (WGS) entry which is preliminary data.</text>
</comment>
<dbReference type="InterPro" id="IPR005077">
    <property type="entry name" value="Peptidase_C11"/>
</dbReference>
<reference evidence="2" key="2">
    <citation type="journal article" date="2021" name="Sci. Rep.">
        <title>The distribution of antibiotic resistance genes in chicken gut microbiota commensals.</title>
        <authorList>
            <person name="Juricova H."/>
            <person name="Matiasovicova J."/>
            <person name="Kubasova T."/>
            <person name="Cejkova D."/>
            <person name="Rychlik I."/>
        </authorList>
    </citation>
    <scope>NUCLEOTIDE SEQUENCE</scope>
    <source>
        <strain evidence="2">An824</strain>
    </source>
</reference>
<dbReference type="PROSITE" id="PS51257">
    <property type="entry name" value="PROKAR_LIPOPROTEIN"/>
    <property type="match status" value="1"/>
</dbReference>
<accession>A0A939B6I2</accession>
<feature type="signal peptide" evidence="1">
    <location>
        <begin position="1"/>
        <end position="24"/>
    </location>
</feature>
<proteinExistence type="predicted"/>
<dbReference type="Proteomes" id="UP000706891">
    <property type="component" value="Unassembled WGS sequence"/>
</dbReference>
<sequence>MKLLSSLTRKLFVALIAVSPIAMSSCDDSDDTPGGGTDRYKQTVIMYMPWSGSGIYSYFKRNIEAFETAITDNRGLDGNSLVVFISENGSSSHLIKISYDDGQCLRDTLKSYDFATYDYTAPDGIAQVLGDAMACSPSDTYALAIGCHGMGWIPAGTNVETRAARDAAAAGQVHQTRYFGHSSDVTYQTDITSLAEGISRTGVKMKYVLFDDCYMSNIETAYDMRGAADYLIASTCEIMIEGMPYAEIGIDLLENDLQGAVQGFYDFYSAFSVPCGTIAVTDCSQVEAMAQVMRDINTAYPDGIDGTDGLQDLDGYTPTIFFDYGDYAAHLCRDESLLAAFNEQLDRLVPYKACTPTYYSSITGRQTAIDTFSGLTISDPTENPAVTAAKATTAWYKATH</sequence>